<evidence type="ECO:0000256" key="9">
    <source>
        <dbReference type="ARBA" id="ARBA00023228"/>
    </source>
</evidence>
<dbReference type="GO" id="GO:0034198">
    <property type="term" value="P:cellular response to amino acid starvation"/>
    <property type="evidence" value="ECO:0007669"/>
    <property type="project" value="UniProtKB-ARBA"/>
</dbReference>
<evidence type="ECO:0000313" key="14">
    <source>
        <dbReference type="Ensembl" id="ENSSSCP00070041589.1"/>
    </source>
</evidence>
<dbReference type="FunFam" id="3.30.450.190:FF:000001">
    <property type="entry name" value="Ras-related GTP-binding protein C"/>
    <property type="match status" value="1"/>
</dbReference>
<sequence length="466" mass="52609">METAPPLWCISPEFSSWGASVSMGCPRHAALREGPGQAVLWGQPTWDWNLEKGVQGSGCVSGWVGWWRFSGCAGPHLARLCGATCRRGAWGHGRAAAVGDCTHPGVLSVYLWALLVLDFSDPFSTEVKPRILLMGLRRSGKSSIQKVVFHKMSPNETLFLESTNKICREDVSNSSFVNFQIWDFPGQIDFFDPTFDYEMIFRGTGALIFVIDSQDDYMEALARLHLTVTRAYKVNTDINFEVFIHKVDGLSDDHKIETQRDIHQRANDDLADAGLEKIHLSFYLTSIYDHSIFEAFSKVVQKLIPQLPTLENLLNIFISNSGIEKAFLFDVVSKIYIATDSTPVDMQTYELCCDMIDVVIDISCIYGLKEDGAGTPYDKESTAIIKLNNTTVLYLKEVTKFLALVCFVREESFERKGLIDYNFHCFRKAIHEVFEVRMKVVKSRKVQNRLQKKKGVTPNGTPRVLL</sequence>
<dbReference type="CDD" id="cd11385">
    <property type="entry name" value="RagC_like"/>
    <property type="match status" value="1"/>
</dbReference>
<dbReference type="Gene3D" id="3.40.50.300">
    <property type="entry name" value="P-loop containing nucleotide triphosphate hydrolases"/>
    <property type="match status" value="1"/>
</dbReference>
<dbReference type="GO" id="GO:0046982">
    <property type="term" value="F:protein heterodimerization activity"/>
    <property type="evidence" value="ECO:0007669"/>
    <property type="project" value="UniProtKB-ARBA"/>
</dbReference>
<evidence type="ECO:0000256" key="3">
    <source>
        <dbReference type="ARBA" id="ARBA00007756"/>
    </source>
</evidence>
<evidence type="ECO:0000256" key="11">
    <source>
        <dbReference type="ARBA" id="ARBA00049117"/>
    </source>
</evidence>
<gene>
    <name evidence="13" type="primary">RRAGD</name>
</gene>
<dbReference type="Ensembl" id="ENSSSCT00065088571.1">
    <property type="protein sequence ID" value="ENSSSCP00065038730.1"/>
    <property type="gene ID" value="ENSSSCG00065064532.1"/>
</dbReference>
<keyword evidence="5 12" id="KW-0547">Nucleotide-binding</keyword>
<dbReference type="GO" id="GO:0005829">
    <property type="term" value="C:cytosol"/>
    <property type="evidence" value="ECO:0007669"/>
    <property type="project" value="UniProtKB-ARBA"/>
</dbReference>
<dbReference type="GO" id="GO:0071230">
    <property type="term" value="P:cellular response to amino acid stimulus"/>
    <property type="evidence" value="ECO:0007669"/>
    <property type="project" value="UniProtKB-UniRule"/>
</dbReference>
<dbReference type="Proteomes" id="UP000314985">
    <property type="component" value="Chromosome 1"/>
</dbReference>
<accession>A0A4X1VE91</accession>
<dbReference type="Proteomes" id="UP000694728">
    <property type="component" value="Unplaced"/>
</dbReference>
<dbReference type="Proteomes" id="UP000694722">
    <property type="component" value="Unplaced"/>
</dbReference>
<evidence type="ECO:0000256" key="12">
    <source>
        <dbReference type="RuleBase" id="RU367014"/>
    </source>
</evidence>
<dbReference type="GO" id="GO:0005654">
    <property type="term" value="C:nucleoplasm"/>
    <property type="evidence" value="ECO:0007669"/>
    <property type="project" value="UniProtKB-ARBA"/>
</dbReference>
<dbReference type="PANTHER" id="PTHR11259">
    <property type="entry name" value="RAS-RELATED GTP BINDING RAG/GTR YEAST"/>
    <property type="match status" value="1"/>
</dbReference>
<name>A0A4X1VE91_PIG</name>
<evidence type="ECO:0000313" key="13">
    <source>
        <dbReference type="Ensembl" id="ENSSSCP00025040463.1"/>
    </source>
</evidence>
<dbReference type="GO" id="GO:0003924">
    <property type="term" value="F:GTPase activity"/>
    <property type="evidence" value="ECO:0007669"/>
    <property type="project" value="UniProtKB-ARBA"/>
</dbReference>
<reference evidence="14 15" key="1">
    <citation type="submission" date="2017-08" db="EMBL/GenBank/DDBJ databases">
        <title>USMARCv1.0.</title>
        <authorList>
            <person name="Hannum G.I."/>
            <person name="Koren S."/>
            <person name="Schroeder S.G."/>
            <person name="Chin S.C."/>
            <person name="Nonneman D.J."/>
            <person name="Becker S.A."/>
            <person name="Rosen B.D."/>
            <person name="Bickhart D.M."/>
            <person name="Putnam N.H."/>
            <person name="Green R.E."/>
            <person name="Tuggle C.K."/>
            <person name="Liu H."/>
            <person name="Rohrer G.A."/>
            <person name="Warr A."/>
            <person name="Hall R."/>
            <person name="Kim K."/>
            <person name="Hume D.A."/>
            <person name="Talbot R."/>
            <person name="Chow W."/>
            <person name="Howe K."/>
            <person name="Schwartz A.S."/>
            <person name="Watson M."/>
            <person name="Archibald A.L."/>
            <person name="Phillippy A.M."/>
            <person name="Smith T.P.L."/>
        </authorList>
    </citation>
    <scope>NUCLEOTIDE SEQUENCE [LARGE SCALE GENOMIC DNA]</scope>
</reference>
<evidence type="ECO:0000256" key="2">
    <source>
        <dbReference type="ARBA" id="ARBA00004656"/>
    </source>
</evidence>
<dbReference type="Proteomes" id="UP000694724">
    <property type="component" value="Unplaced"/>
</dbReference>
<comment type="similarity">
    <text evidence="3 12">Belongs to the GTR/RAG GTP-binding protein family.</text>
</comment>
<reference evidence="14" key="2">
    <citation type="submission" date="2025-05" db="UniProtKB">
        <authorList>
            <consortium name="Ensembl"/>
        </authorList>
    </citation>
    <scope>IDENTIFICATION</scope>
</reference>
<protein>
    <recommendedName>
        <fullName evidence="12">Ras-related GTP-binding protein</fullName>
    </recommendedName>
</protein>
<dbReference type="Ensembl" id="ENSSSCT00040103263.1">
    <property type="protein sequence ID" value="ENSSSCP00040046753.1"/>
    <property type="gene ID" value="ENSSSCG00040074669.1"/>
</dbReference>
<dbReference type="Ensembl" id="ENSSSCT00055006759.1">
    <property type="protein sequence ID" value="ENSSSCP00055005316.1"/>
    <property type="gene ID" value="ENSSSCG00055003459.1"/>
</dbReference>
<comment type="subcellular location">
    <subcellularLocation>
        <location evidence="12">Cytoplasm</location>
    </subcellularLocation>
    <subcellularLocation>
        <location evidence="12">Lysosome</location>
    </subcellularLocation>
    <subcellularLocation>
        <location evidence="2">Lysosome membrane</location>
    </subcellularLocation>
    <subcellularLocation>
        <location evidence="1">Nucleus</location>
    </subcellularLocation>
</comment>
<dbReference type="Ensembl" id="ENSSSCT00035100619.1">
    <property type="protein sequence ID" value="ENSSSCP00035042754.1"/>
    <property type="gene ID" value="ENSSSCG00035074147.1"/>
</dbReference>
<comment type="function">
    <text evidence="12">Guanine nucleotide-binding protein that plays a crucial role in the cellular response to amino acid availability through regulation of the mTORC1 signaling cascade.</text>
</comment>
<dbReference type="Gene3D" id="3.30.450.190">
    <property type="match status" value="1"/>
</dbReference>
<dbReference type="SUPFAM" id="SSF52540">
    <property type="entry name" value="P-loop containing nucleoside triphosphate hydrolases"/>
    <property type="match status" value="1"/>
</dbReference>
<evidence type="ECO:0000256" key="8">
    <source>
        <dbReference type="ARBA" id="ARBA00023136"/>
    </source>
</evidence>
<evidence type="ECO:0000256" key="6">
    <source>
        <dbReference type="ARBA" id="ARBA00022801"/>
    </source>
</evidence>
<evidence type="ECO:0000313" key="15">
    <source>
        <dbReference type="Proteomes" id="UP000314985"/>
    </source>
</evidence>
<dbReference type="Ensembl" id="ENSSSCT00070049236.1">
    <property type="protein sequence ID" value="ENSSSCP00070041589.1"/>
    <property type="gene ID" value="ENSSSCG00070024665.1"/>
</dbReference>
<keyword evidence="8" id="KW-0472">Membrane</keyword>
<dbReference type="Proteomes" id="UP000694720">
    <property type="component" value="Unplaced"/>
</dbReference>
<keyword evidence="7 12" id="KW-0342">GTP-binding</keyword>
<dbReference type="FunFam" id="3.40.50.300:FF:000226">
    <property type="entry name" value="Ras-related GTP-binding protein D"/>
    <property type="match status" value="1"/>
</dbReference>
<dbReference type="InterPro" id="IPR027417">
    <property type="entry name" value="P-loop_NTPase"/>
</dbReference>
<dbReference type="GO" id="GO:1904263">
    <property type="term" value="P:positive regulation of TORC1 signaling"/>
    <property type="evidence" value="ECO:0007669"/>
    <property type="project" value="UniProtKB-ARBA"/>
</dbReference>
<dbReference type="Proteomes" id="UP000694725">
    <property type="component" value="Unplaced"/>
</dbReference>
<dbReference type="GO" id="GO:0051020">
    <property type="term" value="F:GTPase binding"/>
    <property type="evidence" value="ECO:0007669"/>
    <property type="project" value="UniProtKB-ARBA"/>
</dbReference>
<dbReference type="Ensembl" id="ENSSSCT00025092214.1">
    <property type="protein sequence ID" value="ENSSSCP00025040463.1"/>
    <property type="gene ID" value="ENSSSCG00025067122.1"/>
</dbReference>
<evidence type="ECO:0000256" key="5">
    <source>
        <dbReference type="ARBA" id="ARBA00022741"/>
    </source>
</evidence>
<proteinExistence type="inferred from homology"/>
<dbReference type="Pfam" id="PF04670">
    <property type="entry name" value="Gtr1_RagA"/>
    <property type="match status" value="1"/>
</dbReference>
<dbReference type="InterPro" id="IPR006762">
    <property type="entry name" value="Gtr1_RagA"/>
</dbReference>
<keyword evidence="9 12" id="KW-0458">Lysosome</keyword>
<dbReference type="Ensembl" id="ENSSSCT00045052073.1">
    <property type="protein sequence ID" value="ENSSSCP00045036240.1"/>
    <property type="gene ID" value="ENSSSCG00045030537.1"/>
</dbReference>
<evidence type="ECO:0000256" key="1">
    <source>
        <dbReference type="ARBA" id="ARBA00004123"/>
    </source>
</evidence>
<organism evidence="14 15">
    <name type="scientific">Sus scrofa</name>
    <name type="common">Pig</name>
    <dbReference type="NCBI Taxonomy" id="9823"/>
    <lineage>
        <taxon>Eukaryota</taxon>
        <taxon>Metazoa</taxon>
        <taxon>Chordata</taxon>
        <taxon>Craniata</taxon>
        <taxon>Vertebrata</taxon>
        <taxon>Euteleostomi</taxon>
        <taxon>Mammalia</taxon>
        <taxon>Eutheria</taxon>
        <taxon>Laurasiatheria</taxon>
        <taxon>Artiodactyla</taxon>
        <taxon>Suina</taxon>
        <taxon>Suidae</taxon>
        <taxon>Sus</taxon>
    </lineage>
</organism>
<evidence type="ECO:0000256" key="10">
    <source>
        <dbReference type="ARBA" id="ARBA00023242"/>
    </source>
</evidence>
<keyword evidence="6" id="KW-0378">Hydrolase</keyword>
<dbReference type="Proteomes" id="UP000694727">
    <property type="component" value="Unplaced"/>
</dbReference>
<keyword evidence="4 12" id="KW-0963">Cytoplasm</keyword>
<evidence type="ECO:0000256" key="7">
    <source>
        <dbReference type="ARBA" id="ARBA00023134"/>
    </source>
</evidence>
<dbReference type="GO" id="GO:0060090">
    <property type="term" value="F:molecular adaptor activity"/>
    <property type="evidence" value="ECO:0007669"/>
    <property type="project" value="UniProtKB-ARBA"/>
</dbReference>
<dbReference type="GO" id="GO:0005525">
    <property type="term" value="F:GTP binding"/>
    <property type="evidence" value="ECO:0007669"/>
    <property type="project" value="UniProtKB-UniRule"/>
</dbReference>
<dbReference type="InterPro" id="IPR039400">
    <property type="entry name" value="RagC/D"/>
</dbReference>
<dbReference type="AlphaFoldDB" id="A0A4X1VE91"/>
<dbReference type="GO" id="GO:0019003">
    <property type="term" value="F:GDP binding"/>
    <property type="evidence" value="ECO:0007669"/>
    <property type="project" value="UniProtKB-ARBA"/>
</dbReference>
<keyword evidence="10" id="KW-0539">Nucleus</keyword>
<comment type="catalytic activity">
    <reaction evidence="11">
        <text>GTP + H2O = GDP + phosphate + H(+)</text>
        <dbReference type="Rhea" id="RHEA:19669"/>
        <dbReference type="ChEBI" id="CHEBI:15377"/>
        <dbReference type="ChEBI" id="CHEBI:15378"/>
        <dbReference type="ChEBI" id="CHEBI:37565"/>
        <dbReference type="ChEBI" id="CHEBI:43474"/>
        <dbReference type="ChEBI" id="CHEBI:58189"/>
    </reaction>
    <physiologicalReaction direction="left-to-right" evidence="11">
        <dbReference type="Rhea" id="RHEA:19670"/>
    </physiologicalReaction>
</comment>
<dbReference type="PANTHER" id="PTHR11259:SF5">
    <property type="entry name" value="RAS-RELATED GTP-BINDING PROTEIN D"/>
    <property type="match status" value="1"/>
</dbReference>
<evidence type="ECO:0000256" key="4">
    <source>
        <dbReference type="ARBA" id="ARBA00022490"/>
    </source>
</evidence>
<dbReference type="GO" id="GO:0005765">
    <property type="term" value="C:lysosomal membrane"/>
    <property type="evidence" value="ECO:0007669"/>
    <property type="project" value="UniProtKB-SubCell"/>
</dbReference>